<dbReference type="CDD" id="cd01948">
    <property type="entry name" value="EAL"/>
    <property type="match status" value="1"/>
</dbReference>
<dbReference type="InterPro" id="IPR029016">
    <property type="entry name" value="GAF-like_dom_sf"/>
</dbReference>
<name>A0A0K6I1E7_9BURK</name>
<dbReference type="AlphaFoldDB" id="A0A0K6I1E7"/>
<dbReference type="InterPro" id="IPR001633">
    <property type="entry name" value="EAL_dom"/>
</dbReference>
<accession>A0A0K6I1E7</accession>
<dbReference type="PANTHER" id="PTHR33121:SF79">
    <property type="entry name" value="CYCLIC DI-GMP PHOSPHODIESTERASE PDED-RELATED"/>
    <property type="match status" value="1"/>
</dbReference>
<organism evidence="3 4">
    <name type="scientific">Thiomonas bhubaneswarensis</name>
    <dbReference type="NCBI Taxonomy" id="339866"/>
    <lineage>
        <taxon>Bacteria</taxon>
        <taxon>Pseudomonadati</taxon>
        <taxon>Pseudomonadota</taxon>
        <taxon>Betaproteobacteria</taxon>
        <taxon>Burkholderiales</taxon>
        <taxon>Thiomonas</taxon>
    </lineage>
</organism>
<dbReference type="InterPro" id="IPR043128">
    <property type="entry name" value="Rev_trsase/Diguanyl_cyclase"/>
</dbReference>
<dbReference type="Pfam" id="PF00990">
    <property type="entry name" value="GGDEF"/>
    <property type="match status" value="1"/>
</dbReference>
<dbReference type="OrthoDB" id="9813903at2"/>
<dbReference type="CDD" id="cd01949">
    <property type="entry name" value="GGDEF"/>
    <property type="match status" value="1"/>
</dbReference>
<dbReference type="SMART" id="SM00052">
    <property type="entry name" value="EAL"/>
    <property type="match status" value="1"/>
</dbReference>
<dbReference type="PROSITE" id="PS50887">
    <property type="entry name" value="GGDEF"/>
    <property type="match status" value="1"/>
</dbReference>
<dbReference type="InterPro" id="IPR000160">
    <property type="entry name" value="GGDEF_dom"/>
</dbReference>
<dbReference type="EMBL" id="CYHF01000005">
    <property type="protein sequence ID" value="CUA96911.1"/>
    <property type="molecule type" value="Genomic_DNA"/>
</dbReference>
<dbReference type="PROSITE" id="PS50883">
    <property type="entry name" value="EAL"/>
    <property type="match status" value="1"/>
</dbReference>
<dbReference type="PANTHER" id="PTHR33121">
    <property type="entry name" value="CYCLIC DI-GMP PHOSPHODIESTERASE PDEF"/>
    <property type="match status" value="1"/>
</dbReference>
<proteinExistence type="predicted"/>
<dbReference type="InterPro" id="IPR035919">
    <property type="entry name" value="EAL_sf"/>
</dbReference>
<keyword evidence="4" id="KW-1185">Reference proteome</keyword>
<dbReference type="SUPFAM" id="SSF55073">
    <property type="entry name" value="Nucleotide cyclase"/>
    <property type="match status" value="1"/>
</dbReference>
<dbReference type="NCBIfam" id="TIGR00254">
    <property type="entry name" value="GGDEF"/>
    <property type="match status" value="1"/>
</dbReference>
<feature type="domain" description="EAL" evidence="1">
    <location>
        <begin position="391"/>
        <end position="642"/>
    </location>
</feature>
<sequence>MMDQLLPPCEQPIRLVPIRGEPEEASSWRVLSLPCEHSTGSVSGAHERERLLVALAGALGGLIDPADCASVMQSLIEEIVTASDQITLAWAWIGKPEDEAIAPLCVAGQEEVFGRAMRINRDPTTAHCPIFQALTQHRIIYMPMSPRSPYKPWRRAAQQYGFEEVLAVPIDLDVTGQHGVVVFYAVERGYFARIGMQPFRALAKLGQVAVHQAQLITRLQIQSSIDPLCGTLNRHATEQILEQEFSRARLSHDGFGLILLDLDRFKLINDSYGHMAGDEALRETVSVLRRHVRSSDHIGRWGGEEFLVILPHQTIEQVYATAERLRRAIESICVKHEGRCIQFTASFGITTWSGQSCTPERLISRLDSFLYDAKRLGRNQVRGADGRGSETLSLGAQIQVALETQRMRVAYQPLVDLRTGAVVAQEALARLITAEGTVMPASAFIGAAHRLRMEWRIDEAVSRQALAHCLASTQQGVHPQRHLINCSADFLARPDCIERLLSAAERNCADCADVLHGPHKPVIIEVTERQLLGDPAKTRQLLQPLLDFGFELAVDDFGSGYSSFLYLLDLPVRYLKIEGELVRRSVGESRARTMIEAIQAMARRLGICTIAEGIEDQATCDLMRDLGIDWGQGYLIGRPEIS</sequence>
<gene>
    <name evidence="3" type="ORF">Ga0061069_10522</name>
</gene>
<reference evidence="4" key="1">
    <citation type="submission" date="2015-08" db="EMBL/GenBank/DDBJ databases">
        <authorList>
            <person name="Varghese N."/>
        </authorList>
    </citation>
    <scope>NUCLEOTIDE SEQUENCE [LARGE SCALE GENOMIC DNA]</scope>
    <source>
        <strain evidence="4">DSM 18181</strain>
    </source>
</reference>
<dbReference type="Pfam" id="PF00563">
    <property type="entry name" value="EAL"/>
    <property type="match status" value="1"/>
</dbReference>
<dbReference type="Gene3D" id="3.20.20.450">
    <property type="entry name" value="EAL domain"/>
    <property type="match status" value="1"/>
</dbReference>
<evidence type="ECO:0000313" key="3">
    <source>
        <dbReference type="EMBL" id="CUA96911.1"/>
    </source>
</evidence>
<dbReference type="STRING" id="339866.GCA_001418255_01528"/>
<evidence type="ECO:0000313" key="4">
    <source>
        <dbReference type="Proteomes" id="UP000183649"/>
    </source>
</evidence>
<evidence type="ECO:0000259" key="1">
    <source>
        <dbReference type="PROSITE" id="PS50883"/>
    </source>
</evidence>
<dbReference type="RefSeq" id="WP_082454312.1">
    <property type="nucleotide sequence ID" value="NZ_CYHF01000005.1"/>
</dbReference>
<dbReference type="Gene3D" id="3.30.450.40">
    <property type="match status" value="1"/>
</dbReference>
<dbReference type="Proteomes" id="UP000183649">
    <property type="component" value="Unassembled WGS sequence"/>
</dbReference>
<evidence type="ECO:0000259" key="2">
    <source>
        <dbReference type="PROSITE" id="PS50887"/>
    </source>
</evidence>
<protein>
    <submittedName>
        <fullName evidence="3">Diguanylate cyclase (GGDEF) domain</fullName>
    </submittedName>
</protein>
<dbReference type="Gene3D" id="3.30.70.270">
    <property type="match status" value="1"/>
</dbReference>
<dbReference type="FunFam" id="3.30.70.270:FF:000001">
    <property type="entry name" value="Diguanylate cyclase domain protein"/>
    <property type="match status" value="1"/>
</dbReference>
<dbReference type="InterPro" id="IPR029787">
    <property type="entry name" value="Nucleotide_cyclase"/>
</dbReference>
<dbReference type="SUPFAM" id="SSF141868">
    <property type="entry name" value="EAL domain-like"/>
    <property type="match status" value="1"/>
</dbReference>
<feature type="domain" description="GGDEF" evidence="2">
    <location>
        <begin position="253"/>
        <end position="386"/>
    </location>
</feature>
<dbReference type="InterPro" id="IPR050706">
    <property type="entry name" value="Cyclic-di-GMP_PDE-like"/>
</dbReference>
<dbReference type="GO" id="GO:0071111">
    <property type="term" value="F:cyclic-guanylate-specific phosphodiesterase activity"/>
    <property type="evidence" value="ECO:0007669"/>
    <property type="project" value="InterPro"/>
</dbReference>
<dbReference type="SMART" id="SM00267">
    <property type="entry name" value="GGDEF"/>
    <property type="match status" value="1"/>
</dbReference>